<keyword evidence="1" id="KW-1133">Transmembrane helix</keyword>
<keyword evidence="1" id="KW-0472">Membrane</keyword>
<accession>A0A917HK09</accession>
<dbReference type="Proteomes" id="UP000660862">
    <property type="component" value="Unassembled WGS sequence"/>
</dbReference>
<proteinExistence type="predicted"/>
<reference evidence="2" key="1">
    <citation type="journal article" date="2014" name="Int. J. Syst. Evol. Microbiol.">
        <title>Complete genome sequence of Corynebacterium casei LMG S-19264T (=DSM 44701T), isolated from a smear-ripened cheese.</title>
        <authorList>
            <consortium name="US DOE Joint Genome Institute (JGI-PGF)"/>
            <person name="Walter F."/>
            <person name="Albersmeier A."/>
            <person name="Kalinowski J."/>
            <person name="Ruckert C."/>
        </authorList>
    </citation>
    <scope>NUCLEOTIDE SEQUENCE</scope>
    <source>
        <strain evidence="2">CGMCC 1.12195</strain>
    </source>
</reference>
<dbReference type="EMBL" id="BMER01000001">
    <property type="protein sequence ID" value="GGG81139.1"/>
    <property type="molecule type" value="Genomic_DNA"/>
</dbReference>
<organism evidence="2 3">
    <name type="scientific">Parapedobacter pyrenivorans</name>
    <dbReference type="NCBI Taxonomy" id="1305674"/>
    <lineage>
        <taxon>Bacteria</taxon>
        <taxon>Pseudomonadati</taxon>
        <taxon>Bacteroidota</taxon>
        <taxon>Sphingobacteriia</taxon>
        <taxon>Sphingobacteriales</taxon>
        <taxon>Sphingobacteriaceae</taxon>
        <taxon>Parapedobacter</taxon>
    </lineage>
</organism>
<evidence type="ECO:0000313" key="2">
    <source>
        <dbReference type="EMBL" id="GGG81139.1"/>
    </source>
</evidence>
<dbReference type="AlphaFoldDB" id="A0A917HK09"/>
<keyword evidence="3" id="KW-1185">Reference proteome</keyword>
<evidence type="ECO:0000313" key="3">
    <source>
        <dbReference type="Proteomes" id="UP000660862"/>
    </source>
</evidence>
<protein>
    <submittedName>
        <fullName evidence="2">Uncharacterized protein</fullName>
    </submittedName>
</protein>
<gene>
    <name evidence="2" type="ORF">GCM10007415_12140</name>
</gene>
<feature type="transmembrane region" description="Helical" evidence="1">
    <location>
        <begin position="12"/>
        <end position="30"/>
    </location>
</feature>
<evidence type="ECO:0000256" key="1">
    <source>
        <dbReference type="SAM" id="Phobius"/>
    </source>
</evidence>
<comment type="caution">
    <text evidence="2">The sequence shown here is derived from an EMBL/GenBank/DDBJ whole genome shotgun (WGS) entry which is preliminary data.</text>
</comment>
<sequence>MVIHSLSRKVNPFRFISMLVVMVTCVAILSCSKDNDPSPEDDAELQQEIGSLPGLGEQSGTPQGTAFKLPDGVTVDGTITGDYCDEAEIRIGSGHYVTVCVGLRNDNDEEKKVIFPGGLILVSETDEYQHGVVVEETMVVIPPKKTIRFIFHTYCGNNSRSSASSLAVYTFGPVTNSKLLGRLIDDLKGKKIAAVDYWDEDGVSDDYYAIESTVQALVWQITDGSAFMDWETFNHMYQQQLNELPNK</sequence>
<reference evidence="2" key="2">
    <citation type="submission" date="2020-09" db="EMBL/GenBank/DDBJ databases">
        <authorList>
            <person name="Sun Q."/>
            <person name="Zhou Y."/>
        </authorList>
    </citation>
    <scope>NUCLEOTIDE SEQUENCE</scope>
    <source>
        <strain evidence="2">CGMCC 1.12195</strain>
    </source>
</reference>
<keyword evidence="1" id="KW-0812">Transmembrane</keyword>
<name>A0A917HK09_9SPHI</name>